<organism evidence="17 18">
    <name type="scientific">Dufourea novaeangliae</name>
    <name type="common">Sweat bee</name>
    <dbReference type="NCBI Taxonomy" id="178035"/>
    <lineage>
        <taxon>Eukaryota</taxon>
        <taxon>Metazoa</taxon>
        <taxon>Ecdysozoa</taxon>
        <taxon>Arthropoda</taxon>
        <taxon>Hexapoda</taxon>
        <taxon>Insecta</taxon>
        <taxon>Pterygota</taxon>
        <taxon>Neoptera</taxon>
        <taxon>Endopterygota</taxon>
        <taxon>Hymenoptera</taxon>
        <taxon>Apocrita</taxon>
        <taxon>Aculeata</taxon>
        <taxon>Apoidea</taxon>
        <taxon>Anthophila</taxon>
        <taxon>Halictidae</taxon>
        <taxon>Rophitinae</taxon>
        <taxon>Dufourea</taxon>
    </lineage>
</organism>
<dbReference type="Proteomes" id="UP000076502">
    <property type="component" value="Unassembled WGS sequence"/>
</dbReference>
<keyword evidence="6" id="KW-0677">Repeat</keyword>
<evidence type="ECO:0000256" key="3">
    <source>
        <dbReference type="ARBA" id="ARBA00008845"/>
    </source>
</evidence>
<dbReference type="GO" id="GO:0048598">
    <property type="term" value="P:embryonic morphogenesis"/>
    <property type="evidence" value="ECO:0007669"/>
    <property type="project" value="UniProtKB-ARBA"/>
</dbReference>
<feature type="region of interest" description="Disordered" evidence="14">
    <location>
        <begin position="211"/>
        <end position="354"/>
    </location>
</feature>
<dbReference type="Pfam" id="PF00096">
    <property type="entry name" value="zf-C2H2"/>
    <property type="match status" value="11"/>
</dbReference>
<dbReference type="SUPFAM" id="SSF50978">
    <property type="entry name" value="WD40 repeat-like"/>
    <property type="match status" value="1"/>
</dbReference>
<dbReference type="SUPFAM" id="SSF57716">
    <property type="entry name" value="Glucocorticoid receptor-like (DNA-binding domain)"/>
    <property type="match status" value="1"/>
</dbReference>
<proteinExistence type="inferred from homology"/>
<dbReference type="Gene3D" id="3.40.1800.20">
    <property type="match status" value="1"/>
</dbReference>
<dbReference type="PANTHER" id="PTHR13129:SF4">
    <property type="entry name" value="DDB1- AND CUL4-ASSOCIATED FACTOR 1"/>
    <property type="match status" value="1"/>
</dbReference>
<feature type="domain" description="C2H2-type" evidence="15">
    <location>
        <begin position="1810"/>
        <end position="1837"/>
    </location>
</feature>
<dbReference type="FunFam" id="3.30.160.60:FF:000100">
    <property type="entry name" value="Zinc finger 45-like"/>
    <property type="match status" value="4"/>
</dbReference>
<feature type="compositionally biased region" description="Acidic residues" evidence="14">
    <location>
        <begin position="1447"/>
        <end position="1459"/>
    </location>
</feature>
<evidence type="ECO:0000256" key="1">
    <source>
        <dbReference type="ARBA" id="ARBA00004123"/>
    </source>
</evidence>
<feature type="region of interest" description="Disordered" evidence="14">
    <location>
        <begin position="1425"/>
        <end position="1480"/>
    </location>
</feature>
<comment type="subcellular location">
    <subcellularLocation>
        <location evidence="1">Nucleus</location>
    </subcellularLocation>
</comment>
<feature type="compositionally biased region" description="Polar residues" evidence="14">
    <location>
        <begin position="302"/>
        <end position="330"/>
    </location>
</feature>
<evidence type="ECO:0000313" key="17">
    <source>
        <dbReference type="EMBL" id="KZC06232.1"/>
    </source>
</evidence>
<accession>A0A154P328</accession>
<feature type="domain" description="C2H2-type" evidence="15">
    <location>
        <begin position="1895"/>
        <end position="1922"/>
    </location>
</feature>
<dbReference type="EMBL" id="KQ434809">
    <property type="protein sequence ID" value="KZC06232.1"/>
    <property type="molecule type" value="Genomic_DNA"/>
</dbReference>
<evidence type="ECO:0000256" key="12">
    <source>
        <dbReference type="PROSITE-ProRule" id="PRU00042"/>
    </source>
</evidence>
<feature type="region of interest" description="Disordered" evidence="14">
    <location>
        <begin position="960"/>
        <end position="1016"/>
    </location>
</feature>
<feature type="domain" description="C2H2-type" evidence="15">
    <location>
        <begin position="2901"/>
        <end position="2928"/>
    </location>
</feature>
<dbReference type="FunFam" id="3.30.160.60:FF:000355">
    <property type="entry name" value="zinc finger and SCAN domain-containing protein 20 isoform X1"/>
    <property type="match status" value="1"/>
</dbReference>
<dbReference type="SUPFAM" id="SSF57667">
    <property type="entry name" value="beta-beta-alpha zinc fingers"/>
    <property type="match status" value="12"/>
</dbReference>
<feature type="domain" description="C2H2-type" evidence="15">
    <location>
        <begin position="2464"/>
        <end position="2491"/>
    </location>
</feature>
<dbReference type="PROSITE" id="PS00028">
    <property type="entry name" value="ZINC_FINGER_C2H2_1"/>
    <property type="match status" value="23"/>
</dbReference>
<dbReference type="Pfam" id="PF08513">
    <property type="entry name" value="LisH"/>
    <property type="match status" value="1"/>
</dbReference>
<keyword evidence="11" id="KW-0539">Nucleus</keyword>
<evidence type="ECO:0000256" key="14">
    <source>
        <dbReference type="SAM" id="MobiDB-lite"/>
    </source>
</evidence>
<evidence type="ECO:0000256" key="11">
    <source>
        <dbReference type="ARBA" id="ARBA00023242"/>
    </source>
</evidence>
<dbReference type="PROSITE" id="PS50157">
    <property type="entry name" value="ZINC_FINGER_C2H2_2"/>
    <property type="match status" value="24"/>
</dbReference>
<dbReference type="FunFam" id="3.30.160.60:FF:000624">
    <property type="entry name" value="zinc finger protein 697"/>
    <property type="match status" value="3"/>
</dbReference>
<dbReference type="FunFam" id="3.30.160.60:FF:000688">
    <property type="entry name" value="zinc finger protein 197 isoform X1"/>
    <property type="match status" value="1"/>
</dbReference>
<feature type="domain" description="C2H2-type" evidence="15">
    <location>
        <begin position="2164"/>
        <end position="2191"/>
    </location>
</feature>
<sequence length="3023" mass="344078">MSSAESLAEVTDVVQILRQWEEEHLSSTYDPIPTLQRLAEIIELETENYLKMDPDPFDERHPSRTDPDCNFGHILKVLFRKDNFMTKLINDYLRDTYWSRAGITGRDVGKLNIAACRLMLDILPGLETSAVFQPDMEGLIHRLFSWAERSVEPLQSYATGLVAAAMEVQEIATGFREQNGKMVPLMLQRLHKLQEKAHEDRQLAANNRPFAHFGQDRNSGGDGENKGVPGKRKVREKRKENGVLKSPNHNECFSEEEDDYLQSPDDSAPLPKKKKNDTECETPVKNDVLYPEIMSPPLSVPKNFNSNNHMTPSKAQSTHGRPQNASSARCNLSKSSASLSQSSSTPSTLLEGNSNSSWAEMESYVIGNMQIHPPTLSTRQMLILRYLTPMGEYQEFLGHVFEQDALKLILKYINVRETKDSRLAFEALKYLASLLCHKKFSIEFLNVGGLQKLLDVPRPSVAATGVSICLYYLAYCEDAMERVCMLPKRVISNLVTYALWLLERSHDSGRCHATMFFGFSFPFKAILVEFDAQDGLRKLFNVISTLPILNLEEEPTLNDDEECASRQIVRHVAVALKRYMEAHLYVEAELLDRAHRLRKAQNIVAETAALKPFLPPYKACKLSSEEVQEKVEVLHKLFNVLAIWLPVEELHRLGGIPLLLQIIAFAREWNYSGRVHTTSSAETVRSCLDVIAICCLVPKVTIQLCQRVDMPDMSMTMAINLILAAAECEIIADADVQRAALRVVINCVCAPIHRIGGTYPWQSASVSNKKTIDIYNSEELIRKVWESVRSNNGIMVLLQLMMVKTPITDADSIRALACRALAGLARSEKVRQIISKLPMFTDGQIQALMKDPILQEKRQEHVMFQKYALELMERVSGKAKPTGAEYEISLASLHRANVVAQTRIQYNEQQLNQLIYQHLMSKGLTETASTLQKEASLVSSAIMKPVTTYHHFTYRSPAISGTRSGFSPGAPVNLYNTSRGNQREVSSRSNTTPTSSSRYISHSNAHSSGTSSLSGGNSVRLKLSDCLNQNIVPPSTNQPLKLQINTKKNQADKQPLVNSMNCQSIGQTTMCRSLQKQISRDPGSVATTGVAAINPSTITLDSIITAYLTNQHALCKNPMVTCPQFDLFEPHKCPDPRTKTSTSTNATVRLARRALGIGGSILDRRHIYSRFCPVKTFRPTDVGSFTCCIFLPSQDYLMLGTYAGDVKMVNAHTGLEEATYPCHESYVYHMECNQRGNLLLCSTVWRSPMSALWSIGTFFDMKLSLENEDYVEFSKLQDKIIGTQGESATIYDIATGELELTLSPTISNQYTKNRATFSMNDELVLSDGILWDVNTARKVHKFDKLNQTLNGVFHPNGTEVVSNTEVWDLRTFHLLKTVPTLDQMEVIFSPVNNIIYAVPLDQENRDESHYVTSFKTLDALDYSNIDADNPDASAEENGDENERNDLENNDDDNEDAADSDDFRENTTDYSRSPDRMESESTIVLESSGDDSILIQTVKNIVSENAHAELESEEEGFFVATDEEDGQQNMIEVSTQESAVTQNNEQVSWSNLCRVCANTNDHVIPIFEEEGLQHDLCSKIHKYLPIHVYTLPLQLCYHCAATLLAWHELLEGCLNAERRLLEMQDVLQEKKGLESLEVTTEDMIISNVSESHHQQQEIVKDEECEEIAVNDSDRSSSMRTPFKVFLGMQKVFRKPKRIKCQLRERKPTDNGDCDSVWISDINSPLDHSVMSEQLQNNDVDVKEDISHLYESNSLRKRKPEDDRSTPDPSNMGNSDKRMRGECKLCASDIRYSRDPCEHAKQKDTVEIQETYQCVECGRCFKLKDSYLRHMRIHRDERPFTCHVCGKQFRDSGGLSRHLKDVHAKVKNFACDICGKSFASKATKDDHRRTHTGERPYICDSCGKTFKSKASLYIHSKLHTDEFPHPCSYCNKKFRRKQEMLAHVTTHTGEKNYGCDVCSKRFRVKSELARHKLIHSEIKPFVCRFVDVTAEETSDSFSNSNSTDFNVPKMVETMLPSKDSSEKAMSLTHACTNSPNSLYTCKTCRSTFKRECHLSRHSSKCKNNVTDSIDIKDESISSKESSEKVDETATNDDRNNWKRYEKFQRKRHGTHPCMYCDYTSKKKKLLDVHLTESHSEFTGQKNRKLRCVDRESVMRAKMEIDGKVYYHCDECGKNLYSPYTFFWHVRIHTGERSYTCHLCGKQFRVKQGLARHLKDTHAGIKNFPCDICGRMFTTKRNVEDHRRIHTGERPYVCNICGKSFKQKASLFVHNRTHSDVFPFKCNYCEQRCINRGVGLDERSNESSNTRIRVRSITDLENCAPMIDNVGTSIERRQNEPTENTVITHDVGASHVAEERDEVAGLITDPVNCVPVIDKVETIIEPTENTVITLNVSASRVTSESDEVTCSKTDLEKCASVIDKIGTGIEPTENVVISPMVRAGRFRGKRTKEVREVLNRSKVNLNGVTRYQCSECGRTLSTSYNFLIHRYTHTGEKPCTCQVCGKKFRTASGLNRHVREVHIGIKKFACDICGRRQATAASRDEHRRIHTGERPHVCETCGDSFKQKSCLNAHKLVHTKRFPHQCSLCGQSFRRELELHKHVCVHTAEPQKPYYCSVCDKQFGSSSAFSRHKRVHDSPQTVYICSICSTRFSQERYMKWKNESEGVMAEIACTNSEEVEYVQCAHCDIIFMNMKYCIEHMNAVHEAQMHYCQYCKLIYHGQEKDFDEHTFACGRHNEDYKHPYDPVEDYEKKGEAPNEETPATENVGEPLCFICNLCGRNFTKKSELKKHIKRHSDMNRDHNPDETELVNKAKQVVNDRVSFKCDTCTKVMFTKRGFLRHIRVHSDKRPCTCDLCGKSYRIEQDLARHIRDVHEGLKKYACDICGRAFASKGAKDDHRRIHTGERPYACEHCPKMFRTLNSIYIHNRVHTDYKPHKCSYCGKHFRSRQRLTHHETTHTGIKAYACEICGKTFSVKGEVVRHRAIHNEEKPFDCKCGMKFSQKRYLRNHIKQHHKEASSWLLEELLGNNT</sequence>
<dbReference type="GO" id="GO:0005634">
    <property type="term" value="C:nucleus"/>
    <property type="evidence" value="ECO:0007669"/>
    <property type="project" value="UniProtKB-SubCell"/>
</dbReference>
<feature type="binding site" evidence="13">
    <location>
        <position position="1555"/>
    </location>
    <ligand>
        <name>Zn(2+)</name>
        <dbReference type="ChEBI" id="CHEBI:29105"/>
    </ligand>
</feature>
<comment type="similarity">
    <text evidence="3">Belongs to the VPRBP/DCAF1 family.</text>
</comment>
<feature type="domain" description="C2H2-type" evidence="15">
    <location>
        <begin position="2549"/>
        <end position="2576"/>
    </location>
</feature>
<dbReference type="PROSITE" id="PS51915">
    <property type="entry name" value="ZAD"/>
    <property type="match status" value="1"/>
</dbReference>
<dbReference type="InterPro" id="IPR036322">
    <property type="entry name" value="WD40_repeat_dom_sf"/>
</dbReference>
<keyword evidence="8" id="KW-0833">Ubl conjugation pathway</keyword>
<dbReference type="FunFam" id="3.30.160.60:FF:000446">
    <property type="entry name" value="Zinc finger protein"/>
    <property type="match status" value="2"/>
</dbReference>
<dbReference type="SMART" id="SM00868">
    <property type="entry name" value="zf-AD"/>
    <property type="match status" value="1"/>
</dbReference>
<feature type="domain" description="C2H2-type" evidence="15">
    <location>
        <begin position="1951"/>
        <end position="1978"/>
    </location>
</feature>
<dbReference type="GO" id="GO:0016567">
    <property type="term" value="P:protein ubiquitination"/>
    <property type="evidence" value="ECO:0007669"/>
    <property type="project" value="UniProtKB-UniPathway"/>
</dbReference>
<dbReference type="PROSITE" id="PS50896">
    <property type="entry name" value="LISH"/>
    <property type="match status" value="1"/>
</dbReference>
<feature type="domain" description="C2H2-type" evidence="15">
    <location>
        <begin position="2929"/>
        <end position="2956"/>
    </location>
</feature>
<feature type="domain" description="C2H2-type" evidence="15">
    <location>
        <begin position="1867"/>
        <end position="1894"/>
    </location>
</feature>
<evidence type="ECO:0000313" key="18">
    <source>
        <dbReference type="Proteomes" id="UP000076502"/>
    </source>
</evidence>
<feature type="domain" description="ZAD" evidence="16">
    <location>
        <begin position="1550"/>
        <end position="1622"/>
    </location>
</feature>
<keyword evidence="7 12" id="KW-0863">Zinc-finger</keyword>
<dbReference type="Gene3D" id="3.30.160.60">
    <property type="entry name" value="Classic Zinc Finger"/>
    <property type="match status" value="23"/>
</dbReference>
<feature type="domain" description="C2H2-type" evidence="15">
    <location>
        <begin position="2957"/>
        <end position="2984"/>
    </location>
</feature>
<dbReference type="GO" id="GO:0043565">
    <property type="term" value="F:sequence-specific DNA binding"/>
    <property type="evidence" value="ECO:0007669"/>
    <property type="project" value="UniProtKB-ARBA"/>
</dbReference>
<evidence type="ECO:0000256" key="10">
    <source>
        <dbReference type="ARBA" id="ARBA00022843"/>
    </source>
</evidence>
<dbReference type="InterPro" id="IPR015943">
    <property type="entry name" value="WD40/YVTN_repeat-like_dom_sf"/>
</dbReference>
<evidence type="ECO:0000259" key="16">
    <source>
        <dbReference type="PROSITE" id="PS51915"/>
    </source>
</evidence>
<evidence type="ECO:0000256" key="2">
    <source>
        <dbReference type="ARBA" id="ARBA00004906"/>
    </source>
</evidence>
<keyword evidence="10" id="KW-0832">Ubl conjugation</keyword>
<feature type="domain" description="C2H2-type" evidence="15">
    <location>
        <begin position="2844"/>
        <end position="2872"/>
    </location>
</feature>
<feature type="domain" description="C2H2-type" evidence="15">
    <location>
        <begin position="2577"/>
        <end position="2604"/>
    </location>
</feature>
<keyword evidence="9 13" id="KW-0862">Zinc</keyword>
<feature type="binding site" evidence="13">
    <location>
        <position position="1598"/>
    </location>
    <ligand>
        <name>Zn(2+)</name>
        <dbReference type="ChEBI" id="CHEBI:29105"/>
    </ligand>
</feature>
<dbReference type="InterPro" id="IPR036236">
    <property type="entry name" value="Znf_C2H2_sf"/>
</dbReference>
<dbReference type="UniPathway" id="UPA00143"/>
<feature type="domain" description="C2H2-type" evidence="15">
    <location>
        <begin position="2766"/>
        <end position="2793"/>
    </location>
</feature>
<feature type="compositionally biased region" description="Low complexity" evidence="14">
    <location>
        <begin position="332"/>
        <end position="350"/>
    </location>
</feature>
<comment type="pathway">
    <text evidence="2">Protein modification; protein ubiquitination.</text>
</comment>
<dbReference type="GO" id="GO:0080008">
    <property type="term" value="C:Cul4-RING E3 ubiquitin ligase complex"/>
    <property type="evidence" value="ECO:0007669"/>
    <property type="project" value="TreeGrafter"/>
</dbReference>
<dbReference type="InterPro" id="IPR033270">
    <property type="entry name" value="VPRBP/DCAF1"/>
</dbReference>
<evidence type="ECO:0000256" key="13">
    <source>
        <dbReference type="PROSITE-ProRule" id="PRU01263"/>
    </source>
</evidence>
<feature type="domain" description="C2H2-type" evidence="15">
    <location>
        <begin position="2873"/>
        <end position="2900"/>
    </location>
</feature>
<dbReference type="InterPro" id="IPR013087">
    <property type="entry name" value="Znf_C2H2_type"/>
</dbReference>
<dbReference type="SMART" id="SM00355">
    <property type="entry name" value="ZnF_C2H2"/>
    <property type="match status" value="27"/>
</dbReference>
<feature type="domain" description="C2H2-type" evidence="15">
    <location>
        <begin position="2521"/>
        <end position="2548"/>
    </location>
</feature>
<dbReference type="GO" id="GO:0008270">
    <property type="term" value="F:zinc ion binding"/>
    <property type="evidence" value="ECO:0007669"/>
    <property type="project" value="UniProtKB-UniRule"/>
</dbReference>
<feature type="binding site" evidence="13">
    <location>
        <position position="1552"/>
    </location>
    <ligand>
        <name>Zn(2+)</name>
        <dbReference type="ChEBI" id="CHEBI:29105"/>
    </ligand>
</feature>
<feature type="domain" description="C2H2-type" evidence="15">
    <location>
        <begin position="2607"/>
        <end position="2634"/>
    </location>
</feature>
<evidence type="ECO:0000256" key="5">
    <source>
        <dbReference type="ARBA" id="ARBA00022723"/>
    </source>
</evidence>
<feature type="domain" description="C2H2-type" evidence="15">
    <location>
        <begin position="1923"/>
        <end position="1950"/>
    </location>
</feature>
<feature type="domain" description="C2H2-type" evidence="15">
    <location>
        <begin position="2816"/>
        <end position="2843"/>
    </location>
</feature>
<dbReference type="InterPro" id="IPR016024">
    <property type="entry name" value="ARM-type_fold"/>
</dbReference>
<dbReference type="SMART" id="SM00667">
    <property type="entry name" value="LisH"/>
    <property type="match status" value="1"/>
</dbReference>
<keyword evidence="18" id="KW-1185">Reference proteome</keyword>
<dbReference type="GO" id="GO:0000785">
    <property type="term" value="C:chromatin"/>
    <property type="evidence" value="ECO:0007669"/>
    <property type="project" value="UniProtKB-ARBA"/>
</dbReference>
<dbReference type="InterPro" id="IPR012934">
    <property type="entry name" value="Znf_AD"/>
</dbReference>
<keyword evidence="4" id="KW-1017">Isopeptide bond</keyword>
<name>A0A154P328_DUFNO</name>
<keyword evidence="5 13" id="KW-0479">Metal-binding</keyword>
<feature type="binding site" evidence="13">
    <location>
        <position position="1595"/>
    </location>
    <ligand>
        <name>Zn(2+)</name>
        <dbReference type="ChEBI" id="CHEBI:29105"/>
    </ligand>
</feature>
<dbReference type="PANTHER" id="PTHR13129">
    <property type="entry name" value="VPRBP PROTEIN-RELATED"/>
    <property type="match status" value="1"/>
</dbReference>
<dbReference type="InterPro" id="IPR006594">
    <property type="entry name" value="LisH"/>
</dbReference>
<protein>
    <submittedName>
        <fullName evidence="17">Protein VPRBP</fullName>
    </submittedName>
</protein>
<dbReference type="GO" id="GO:0030674">
    <property type="term" value="F:protein-macromolecule adaptor activity"/>
    <property type="evidence" value="ECO:0007669"/>
    <property type="project" value="UniProtKB-ARBA"/>
</dbReference>
<feature type="domain" description="C2H2-type" evidence="15">
    <location>
        <begin position="2192"/>
        <end position="2220"/>
    </location>
</feature>
<evidence type="ECO:0000256" key="8">
    <source>
        <dbReference type="ARBA" id="ARBA00022786"/>
    </source>
</evidence>
<reference evidence="17 18" key="1">
    <citation type="submission" date="2015-07" db="EMBL/GenBank/DDBJ databases">
        <title>The genome of Dufourea novaeangliae.</title>
        <authorList>
            <person name="Pan H."/>
            <person name="Kapheim K."/>
        </authorList>
    </citation>
    <scope>NUCLEOTIDE SEQUENCE [LARGE SCALE GENOMIC DNA]</scope>
    <source>
        <strain evidence="17">0120121106</strain>
        <tissue evidence="17">Whole body</tissue>
    </source>
</reference>
<feature type="domain" description="C2H2-type" evidence="15">
    <location>
        <begin position="2492"/>
        <end position="2520"/>
    </location>
</feature>
<dbReference type="GO" id="GO:0003690">
    <property type="term" value="F:double-stranded DNA binding"/>
    <property type="evidence" value="ECO:0007669"/>
    <property type="project" value="UniProtKB-ARBA"/>
</dbReference>
<feature type="domain" description="C2H2-type" evidence="15">
    <location>
        <begin position="2221"/>
        <end position="2248"/>
    </location>
</feature>
<gene>
    <name evidence="17" type="ORF">WN55_10141</name>
</gene>
<feature type="domain" description="C2H2-type" evidence="15">
    <location>
        <begin position="2985"/>
        <end position="3011"/>
    </location>
</feature>
<feature type="region of interest" description="Disordered" evidence="14">
    <location>
        <begin position="1748"/>
        <end position="1776"/>
    </location>
</feature>
<feature type="compositionally biased region" description="Low complexity" evidence="14">
    <location>
        <begin position="987"/>
        <end position="1016"/>
    </location>
</feature>
<evidence type="ECO:0000256" key="6">
    <source>
        <dbReference type="ARBA" id="ARBA00022737"/>
    </source>
</evidence>
<evidence type="ECO:0000259" key="15">
    <source>
        <dbReference type="PROSITE" id="PS50157"/>
    </source>
</evidence>
<dbReference type="FunFam" id="3.30.160.60:FF:000690">
    <property type="entry name" value="Zinc finger protein 354C"/>
    <property type="match status" value="1"/>
</dbReference>
<evidence type="ECO:0000256" key="4">
    <source>
        <dbReference type="ARBA" id="ARBA00022499"/>
    </source>
</evidence>
<dbReference type="GO" id="GO:0003682">
    <property type="term" value="F:chromatin binding"/>
    <property type="evidence" value="ECO:0007669"/>
    <property type="project" value="UniProtKB-ARBA"/>
</dbReference>
<feature type="compositionally biased region" description="Basic and acidic residues" evidence="14">
    <location>
        <begin position="1460"/>
        <end position="1478"/>
    </location>
</feature>
<evidence type="ECO:0000256" key="7">
    <source>
        <dbReference type="ARBA" id="ARBA00022771"/>
    </source>
</evidence>
<dbReference type="Pfam" id="PF07776">
    <property type="entry name" value="zf-AD"/>
    <property type="match status" value="1"/>
</dbReference>
<dbReference type="Gene3D" id="2.130.10.10">
    <property type="entry name" value="YVTN repeat-like/Quinoprotein amine dehydrogenase"/>
    <property type="match status" value="1"/>
</dbReference>
<dbReference type="GO" id="GO:0040029">
    <property type="term" value="P:epigenetic regulation of gene expression"/>
    <property type="evidence" value="ECO:0007669"/>
    <property type="project" value="UniProtKB-ARBA"/>
</dbReference>
<dbReference type="SUPFAM" id="SSF48371">
    <property type="entry name" value="ARM repeat"/>
    <property type="match status" value="1"/>
</dbReference>
<feature type="domain" description="C2H2-type" evidence="15">
    <location>
        <begin position="2249"/>
        <end position="2276"/>
    </location>
</feature>
<dbReference type="OrthoDB" id="9411774at2759"/>
<feature type="domain" description="C2H2-type" evidence="15">
    <location>
        <begin position="1838"/>
        <end position="1866"/>
    </location>
</feature>
<dbReference type="STRING" id="178035.A0A154P328"/>
<evidence type="ECO:0000256" key="9">
    <source>
        <dbReference type="ARBA" id="ARBA00022833"/>
    </source>
</evidence>